<dbReference type="InterPro" id="IPR028973">
    <property type="entry name" value="PhnB-like"/>
</dbReference>
<gene>
    <name evidence="2" type="ORF">E6C70_10195</name>
</gene>
<evidence type="ECO:0000259" key="1">
    <source>
        <dbReference type="Pfam" id="PF06983"/>
    </source>
</evidence>
<accession>A0A4S4FUX4</accession>
<sequence length="138" mass="14925">MSVTTTTHINFRGRAKEALDFYASVFGGDVVIATYADIHQVDDPAQADSVAWGQVRTSDGFRIMAYDVQTAKPFDHGQNSFYVALSGTAADEIQRYWDGLADGATVLVPLAPAAFAPLYGMLTDCFDVTWIVDVPAVP</sequence>
<proteinExistence type="predicted"/>
<reference evidence="2 3" key="1">
    <citation type="submission" date="2019-04" db="EMBL/GenBank/DDBJ databases">
        <authorList>
            <person name="Jiang L."/>
        </authorList>
    </citation>
    <scope>NUCLEOTIDE SEQUENCE [LARGE SCALE GENOMIC DNA]</scope>
    <source>
        <strain evidence="2 3">YIM 131861</strain>
    </source>
</reference>
<evidence type="ECO:0000313" key="3">
    <source>
        <dbReference type="Proteomes" id="UP000307380"/>
    </source>
</evidence>
<organism evidence="2 3">
    <name type="scientific">Orlajensenia flava</name>
    <dbReference type="NCBI Taxonomy" id="2565934"/>
    <lineage>
        <taxon>Bacteria</taxon>
        <taxon>Bacillati</taxon>
        <taxon>Actinomycetota</taxon>
        <taxon>Actinomycetes</taxon>
        <taxon>Micrococcales</taxon>
        <taxon>Microbacteriaceae</taxon>
        <taxon>Orlajensenia</taxon>
    </lineage>
</organism>
<dbReference type="AlphaFoldDB" id="A0A4S4FUX4"/>
<dbReference type="PANTHER" id="PTHR33990">
    <property type="entry name" value="PROTEIN YJDN-RELATED"/>
    <property type="match status" value="1"/>
</dbReference>
<dbReference type="OrthoDB" id="9795306at2"/>
<dbReference type="SUPFAM" id="SSF54593">
    <property type="entry name" value="Glyoxalase/Bleomycin resistance protein/Dihydroxybiphenyl dioxygenase"/>
    <property type="match status" value="1"/>
</dbReference>
<comment type="caution">
    <text evidence="2">The sequence shown here is derived from an EMBL/GenBank/DDBJ whole genome shotgun (WGS) entry which is preliminary data.</text>
</comment>
<dbReference type="Proteomes" id="UP000307380">
    <property type="component" value="Unassembled WGS sequence"/>
</dbReference>
<evidence type="ECO:0000313" key="2">
    <source>
        <dbReference type="EMBL" id="THG33812.1"/>
    </source>
</evidence>
<dbReference type="Pfam" id="PF06983">
    <property type="entry name" value="3-dmu-9_3-mt"/>
    <property type="match status" value="1"/>
</dbReference>
<dbReference type="EMBL" id="SSSN01000007">
    <property type="protein sequence ID" value="THG33812.1"/>
    <property type="molecule type" value="Genomic_DNA"/>
</dbReference>
<name>A0A4S4FUX4_9MICO</name>
<dbReference type="PANTHER" id="PTHR33990:SF1">
    <property type="entry name" value="PROTEIN YJDN"/>
    <property type="match status" value="1"/>
</dbReference>
<keyword evidence="3" id="KW-1185">Reference proteome</keyword>
<dbReference type="InterPro" id="IPR029068">
    <property type="entry name" value="Glyas_Bleomycin-R_OHBP_Dase"/>
</dbReference>
<dbReference type="CDD" id="cd06588">
    <property type="entry name" value="PhnB_like"/>
    <property type="match status" value="1"/>
</dbReference>
<dbReference type="Gene3D" id="3.10.180.10">
    <property type="entry name" value="2,3-Dihydroxybiphenyl 1,2-Dioxygenase, domain 1"/>
    <property type="match status" value="1"/>
</dbReference>
<feature type="domain" description="PhnB-like" evidence="1">
    <location>
        <begin position="5"/>
        <end position="131"/>
    </location>
</feature>
<protein>
    <submittedName>
        <fullName evidence="2">VOC family protein</fullName>
    </submittedName>
</protein>
<dbReference type="RefSeq" id="WP_136424451.1">
    <property type="nucleotide sequence ID" value="NZ_SSSN01000007.1"/>
</dbReference>